<protein>
    <submittedName>
        <fullName evidence="1">Macaca fascicularis brain cDNA, clone: QtrA-16528</fullName>
    </submittedName>
</protein>
<accession>I7GNM8</accession>
<evidence type="ECO:0000313" key="1">
    <source>
        <dbReference type="EMBL" id="BAE91459.1"/>
    </source>
</evidence>
<dbReference type="EMBL" id="AB174397">
    <property type="protein sequence ID" value="BAE91459.1"/>
    <property type="molecule type" value="mRNA"/>
</dbReference>
<name>I7GNM8_MACFA</name>
<organism evidence="1">
    <name type="scientific">Macaca fascicularis</name>
    <name type="common">Crab-eating macaque</name>
    <name type="synonym">Cynomolgus monkey</name>
    <dbReference type="NCBI Taxonomy" id="9541"/>
    <lineage>
        <taxon>Eukaryota</taxon>
        <taxon>Metazoa</taxon>
        <taxon>Chordata</taxon>
        <taxon>Craniata</taxon>
        <taxon>Vertebrata</taxon>
        <taxon>Euteleostomi</taxon>
        <taxon>Mammalia</taxon>
        <taxon>Eutheria</taxon>
        <taxon>Euarchontoglires</taxon>
        <taxon>Primates</taxon>
        <taxon>Haplorrhini</taxon>
        <taxon>Catarrhini</taxon>
        <taxon>Cercopithecidae</taxon>
        <taxon>Cercopithecinae</taxon>
        <taxon>Macaca</taxon>
    </lineage>
</organism>
<sequence>MFLLTYSTGIDHEKENIMPYLYLIIDCANCDSWIFVCPPKMF</sequence>
<dbReference type="AlphaFoldDB" id="I7GNM8"/>
<reference evidence="1" key="1">
    <citation type="journal article" date="2007" name="PLoS Biol.">
        <title>Rate of evolution in brain-expressed genes in humans and other primates.</title>
        <authorList>
            <person name="Wang H.-Y."/>
            <person name="Chien H.-C."/>
            <person name="Osada N."/>
            <person name="Hashimoto K."/>
            <person name="Sugano S."/>
            <person name="Gojobori T."/>
            <person name="Chou C.-K."/>
            <person name="Tsai S.-F."/>
            <person name="Wu C.-I."/>
            <person name="Shen C.-K.J."/>
        </authorList>
    </citation>
    <scope>NUCLEOTIDE SEQUENCE</scope>
</reference>
<proteinExistence type="evidence at transcript level"/>